<comment type="caution">
    <text evidence="2">The sequence shown here is derived from an EMBL/GenBank/DDBJ whole genome shotgun (WGS) entry which is preliminary data.</text>
</comment>
<keyword evidence="3" id="KW-1185">Reference proteome</keyword>
<dbReference type="AlphaFoldDB" id="A0AAD5X0F3"/>
<feature type="region of interest" description="Disordered" evidence="1">
    <location>
        <begin position="1"/>
        <end position="26"/>
    </location>
</feature>
<dbReference type="EMBL" id="JADGJD010001913">
    <property type="protein sequence ID" value="KAJ3036683.1"/>
    <property type="molecule type" value="Genomic_DNA"/>
</dbReference>
<reference evidence="2" key="1">
    <citation type="submission" date="2020-05" db="EMBL/GenBank/DDBJ databases">
        <title>Phylogenomic resolution of chytrid fungi.</title>
        <authorList>
            <person name="Stajich J.E."/>
            <person name="Amses K."/>
            <person name="Simmons R."/>
            <person name="Seto K."/>
            <person name="Myers J."/>
            <person name="Bonds A."/>
            <person name="Quandt C.A."/>
            <person name="Barry K."/>
            <person name="Liu P."/>
            <person name="Grigoriev I."/>
            <person name="Longcore J.E."/>
            <person name="James T.Y."/>
        </authorList>
    </citation>
    <scope>NUCLEOTIDE SEQUENCE</scope>
    <source>
        <strain evidence="2">JEL0318</strain>
    </source>
</reference>
<gene>
    <name evidence="2" type="ORF">HK097_003774</name>
</gene>
<feature type="compositionally biased region" description="Low complexity" evidence="1">
    <location>
        <begin position="129"/>
        <end position="145"/>
    </location>
</feature>
<protein>
    <submittedName>
        <fullName evidence="2">Uncharacterized protein</fullName>
    </submittedName>
</protein>
<evidence type="ECO:0000313" key="3">
    <source>
        <dbReference type="Proteomes" id="UP001212841"/>
    </source>
</evidence>
<sequence>RRPKSSPPPPPAARSSRWRGAVYNSPVEDKPSRKVVFREVVDIMEVFSHEEYDRSPISVDPLTRDDIAFVLRYRAEMHRHTIDLYRRRHYLELQQQREAAAAAPHPLTHHRIQSLPQIPRAQQPDSRRVSVQQPQQPQQPCVPQRTTQWRKAAAFTSPAFQPCF</sequence>
<proteinExistence type="predicted"/>
<evidence type="ECO:0000256" key="1">
    <source>
        <dbReference type="SAM" id="MobiDB-lite"/>
    </source>
</evidence>
<feature type="region of interest" description="Disordered" evidence="1">
    <location>
        <begin position="120"/>
        <end position="145"/>
    </location>
</feature>
<feature type="compositionally biased region" description="Pro residues" evidence="1">
    <location>
        <begin position="1"/>
        <end position="12"/>
    </location>
</feature>
<accession>A0AAD5X0F3</accession>
<feature type="non-terminal residue" evidence="2">
    <location>
        <position position="1"/>
    </location>
</feature>
<evidence type="ECO:0000313" key="2">
    <source>
        <dbReference type="EMBL" id="KAJ3036683.1"/>
    </source>
</evidence>
<organism evidence="2 3">
    <name type="scientific">Rhizophlyctis rosea</name>
    <dbReference type="NCBI Taxonomy" id="64517"/>
    <lineage>
        <taxon>Eukaryota</taxon>
        <taxon>Fungi</taxon>
        <taxon>Fungi incertae sedis</taxon>
        <taxon>Chytridiomycota</taxon>
        <taxon>Chytridiomycota incertae sedis</taxon>
        <taxon>Chytridiomycetes</taxon>
        <taxon>Rhizophlyctidales</taxon>
        <taxon>Rhizophlyctidaceae</taxon>
        <taxon>Rhizophlyctis</taxon>
    </lineage>
</organism>
<dbReference type="Proteomes" id="UP001212841">
    <property type="component" value="Unassembled WGS sequence"/>
</dbReference>
<name>A0AAD5X0F3_9FUNG</name>